<dbReference type="Gene3D" id="3.90.79.10">
    <property type="entry name" value="Nucleoside Triphosphate Pyrophosphohydrolase"/>
    <property type="match status" value="1"/>
</dbReference>
<evidence type="ECO:0000313" key="4">
    <source>
        <dbReference type="Proteomes" id="UP000749646"/>
    </source>
</evidence>
<keyword evidence="4" id="KW-1185">Reference proteome</keyword>
<reference evidence="3" key="1">
    <citation type="journal article" date="2020" name="Fungal Divers.">
        <title>Resolving the Mortierellaceae phylogeny through synthesis of multi-gene phylogenetics and phylogenomics.</title>
        <authorList>
            <person name="Vandepol N."/>
            <person name="Liber J."/>
            <person name="Desiro A."/>
            <person name="Na H."/>
            <person name="Kennedy M."/>
            <person name="Barry K."/>
            <person name="Grigoriev I.V."/>
            <person name="Miller A.N."/>
            <person name="O'Donnell K."/>
            <person name="Stajich J.E."/>
            <person name="Bonito G."/>
        </authorList>
    </citation>
    <scope>NUCLEOTIDE SEQUENCE</scope>
    <source>
        <strain evidence="3">MES-2147</strain>
    </source>
</reference>
<protein>
    <submittedName>
        <fullName evidence="3">Nudix hydrolase-like protein</fullName>
    </submittedName>
</protein>
<dbReference type="Pfam" id="PF00293">
    <property type="entry name" value="NUDIX"/>
    <property type="match status" value="1"/>
</dbReference>
<dbReference type="PROSITE" id="PS51462">
    <property type="entry name" value="NUDIX"/>
    <property type="match status" value="1"/>
</dbReference>
<gene>
    <name evidence="3" type="primary">NUDT5</name>
    <name evidence="3" type="ORF">BGZ65_004405</name>
</gene>
<dbReference type="PANTHER" id="PTHR11839:SF1">
    <property type="entry name" value="ADP-SUGAR PYROPHOSPHATASE"/>
    <property type="match status" value="1"/>
</dbReference>
<evidence type="ECO:0000256" key="1">
    <source>
        <dbReference type="ARBA" id="ARBA00022801"/>
    </source>
</evidence>
<dbReference type="SUPFAM" id="SSF55811">
    <property type="entry name" value="Nudix"/>
    <property type="match status" value="1"/>
</dbReference>
<evidence type="ECO:0000259" key="2">
    <source>
        <dbReference type="PROSITE" id="PS51462"/>
    </source>
</evidence>
<accession>A0A9P6IKN8</accession>
<dbReference type="InterPro" id="IPR020084">
    <property type="entry name" value="NUDIX_hydrolase_CS"/>
</dbReference>
<dbReference type="GO" id="GO:0016787">
    <property type="term" value="F:hydrolase activity"/>
    <property type="evidence" value="ECO:0007669"/>
    <property type="project" value="UniProtKB-KW"/>
</dbReference>
<dbReference type="AlphaFoldDB" id="A0A9P6IKN8"/>
<dbReference type="EMBL" id="JAAAHW010009993">
    <property type="protein sequence ID" value="KAF9932616.1"/>
    <property type="molecule type" value="Genomic_DNA"/>
</dbReference>
<dbReference type="GO" id="GO:0019693">
    <property type="term" value="P:ribose phosphate metabolic process"/>
    <property type="evidence" value="ECO:0007669"/>
    <property type="project" value="TreeGrafter"/>
</dbReference>
<dbReference type="PANTHER" id="PTHR11839">
    <property type="entry name" value="UDP/ADP-SUGAR PYROPHOSPHATASE"/>
    <property type="match status" value="1"/>
</dbReference>
<dbReference type="InterPro" id="IPR015797">
    <property type="entry name" value="NUDIX_hydrolase-like_dom_sf"/>
</dbReference>
<feature type="domain" description="Nudix hydrolase" evidence="2">
    <location>
        <begin position="61"/>
        <end position="214"/>
    </location>
</feature>
<proteinExistence type="predicted"/>
<organism evidence="3 4">
    <name type="scientific">Modicella reniformis</name>
    <dbReference type="NCBI Taxonomy" id="1440133"/>
    <lineage>
        <taxon>Eukaryota</taxon>
        <taxon>Fungi</taxon>
        <taxon>Fungi incertae sedis</taxon>
        <taxon>Mucoromycota</taxon>
        <taxon>Mortierellomycotina</taxon>
        <taxon>Mortierellomycetes</taxon>
        <taxon>Mortierellales</taxon>
        <taxon>Mortierellaceae</taxon>
        <taxon>Modicella</taxon>
    </lineage>
</organism>
<dbReference type="InterPro" id="IPR000086">
    <property type="entry name" value="NUDIX_hydrolase_dom"/>
</dbReference>
<sequence>MANLEKPLADIKLTDEEKLGTGCWLSLHQVKFTDPTGAPRSWEVCRRVSPVQQSEEDPNGPTIDAIDVIAIIKNKQEQATHIVLVVQYRPAMGTYTIEFPSGLIDPNETASEAALRELEEEVGFSTQLGHPTKVVKVSNLIAYEPGMTNSCSQVVVVEITLEHEQLFGPGSVRTQKLDDDEWSLQVAILPLKGLLKALQELQSSAGGHRKLVLDSRLYAWVLGRELGY</sequence>
<name>A0A9P6IKN8_9FUNG</name>
<dbReference type="OrthoDB" id="10249920at2759"/>
<dbReference type="PROSITE" id="PS00893">
    <property type="entry name" value="NUDIX_BOX"/>
    <property type="match status" value="1"/>
</dbReference>
<evidence type="ECO:0000313" key="3">
    <source>
        <dbReference type="EMBL" id="KAF9932616.1"/>
    </source>
</evidence>
<dbReference type="Proteomes" id="UP000749646">
    <property type="component" value="Unassembled WGS sequence"/>
</dbReference>
<comment type="caution">
    <text evidence="3">The sequence shown here is derived from an EMBL/GenBank/DDBJ whole genome shotgun (WGS) entry which is preliminary data.</text>
</comment>
<dbReference type="GO" id="GO:0006753">
    <property type="term" value="P:nucleoside phosphate metabolic process"/>
    <property type="evidence" value="ECO:0007669"/>
    <property type="project" value="TreeGrafter"/>
</dbReference>
<keyword evidence="1 3" id="KW-0378">Hydrolase</keyword>